<dbReference type="SUPFAM" id="SSF55729">
    <property type="entry name" value="Acyl-CoA N-acyltransferases (Nat)"/>
    <property type="match status" value="1"/>
</dbReference>
<organism evidence="2 3">
    <name type="scientific">Streptosporangium sandarakinum</name>
    <dbReference type="NCBI Taxonomy" id="1260955"/>
    <lineage>
        <taxon>Bacteria</taxon>
        <taxon>Bacillati</taxon>
        <taxon>Actinomycetota</taxon>
        <taxon>Actinomycetes</taxon>
        <taxon>Streptosporangiales</taxon>
        <taxon>Streptosporangiaceae</taxon>
        <taxon>Streptosporangium</taxon>
    </lineage>
</organism>
<accession>A0A852V7T0</accession>
<comment type="caution">
    <text evidence="2">The sequence shown here is derived from an EMBL/GenBank/DDBJ whole genome shotgun (WGS) entry which is preliminary data.</text>
</comment>
<dbReference type="EMBL" id="JACCCO010000003">
    <property type="protein sequence ID" value="NYF44176.1"/>
    <property type="molecule type" value="Genomic_DNA"/>
</dbReference>
<dbReference type="Pfam" id="PF00583">
    <property type="entry name" value="Acetyltransf_1"/>
    <property type="match status" value="1"/>
</dbReference>
<dbReference type="Proteomes" id="UP000576393">
    <property type="component" value="Unassembled WGS sequence"/>
</dbReference>
<keyword evidence="2" id="KW-0808">Transferase</keyword>
<evidence type="ECO:0000313" key="3">
    <source>
        <dbReference type="Proteomes" id="UP000576393"/>
    </source>
</evidence>
<name>A0A852V7T0_9ACTN</name>
<reference evidence="2 3" key="1">
    <citation type="submission" date="2020-07" db="EMBL/GenBank/DDBJ databases">
        <title>Sequencing the genomes of 1000 actinobacteria strains.</title>
        <authorList>
            <person name="Klenk H.-P."/>
        </authorList>
    </citation>
    <scope>NUCLEOTIDE SEQUENCE [LARGE SCALE GENOMIC DNA]</scope>
    <source>
        <strain evidence="2 3">DSM 45763</strain>
    </source>
</reference>
<dbReference type="InterPro" id="IPR016181">
    <property type="entry name" value="Acyl_CoA_acyltransferase"/>
</dbReference>
<gene>
    <name evidence="2" type="ORF">HDA43_006403</name>
</gene>
<dbReference type="GO" id="GO:0016747">
    <property type="term" value="F:acyltransferase activity, transferring groups other than amino-acyl groups"/>
    <property type="evidence" value="ECO:0007669"/>
    <property type="project" value="InterPro"/>
</dbReference>
<evidence type="ECO:0000259" key="1">
    <source>
        <dbReference type="PROSITE" id="PS51186"/>
    </source>
</evidence>
<feature type="domain" description="N-acetyltransferase" evidence="1">
    <location>
        <begin position="1"/>
        <end position="145"/>
    </location>
</feature>
<dbReference type="Gene3D" id="3.40.630.30">
    <property type="match status" value="1"/>
</dbReference>
<dbReference type="InterPro" id="IPR052729">
    <property type="entry name" value="Acyl/Acetyltrans_Enzymes"/>
</dbReference>
<proteinExistence type="predicted"/>
<evidence type="ECO:0000313" key="2">
    <source>
        <dbReference type="EMBL" id="NYF44176.1"/>
    </source>
</evidence>
<sequence>MVIRELTSGDLDGCLRLAEDRGWGREERKWRFLLEGGEGYGIVDGAGDLVATAILTRYGGRTAAVSMVLVASRLARRGLGTRLIAHVLDRAGGLTVFLNATAQGRPLYEKLGFRVTGGASMHVGVFTGPPSGVSRAARPEDLKAIADLDAEVVGANRSDLLRRYAGFAEEIRVIDDGRGVSGYAGMWRNVTNTVVGPVIAAGPEDARALIADLAARAGRPVRLEVEDRRPELAAWLDGHGVTAGMRTSDMVAGSGPLPGDRSRFFAPVMSALG</sequence>
<dbReference type="CDD" id="cd04301">
    <property type="entry name" value="NAT_SF"/>
    <property type="match status" value="1"/>
</dbReference>
<dbReference type="RefSeq" id="WP_179828113.1">
    <property type="nucleotide sequence ID" value="NZ_JACCCO010000003.1"/>
</dbReference>
<dbReference type="Gene3D" id="3.40.630.90">
    <property type="match status" value="1"/>
</dbReference>
<dbReference type="PANTHER" id="PTHR47237:SF2">
    <property type="entry name" value="BLL4206 PROTEIN"/>
    <property type="match status" value="1"/>
</dbReference>
<dbReference type="PANTHER" id="PTHR47237">
    <property type="entry name" value="SLL0310 PROTEIN"/>
    <property type="match status" value="1"/>
</dbReference>
<keyword evidence="3" id="KW-1185">Reference proteome</keyword>
<protein>
    <submittedName>
        <fullName evidence="2">GNAT superfamily N-acetyltransferase</fullName>
    </submittedName>
</protein>
<dbReference type="Pfam" id="PF18014">
    <property type="entry name" value="Acetyltransf_18"/>
    <property type="match status" value="1"/>
</dbReference>
<dbReference type="AlphaFoldDB" id="A0A852V7T0"/>
<dbReference type="PROSITE" id="PS51186">
    <property type="entry name" value="GNAT"/>
    <property type="match status" value="1"/>
</dbReference>
<dbReference type="InterPro" id="IPR041496">
    <property type="entry name" value="YitH/HolE_GNAT"/>
</dbReference>
<dbReference type="InterPro" id="IPR000182">
    <property type="entry name" value="GNAT_dom"/>
</dbReference>